<sequence length="147" mass="16397">MHSARHAVGKVFKWHCPVRCVVAAGRFELVSRLLVEAEEYLARGDAVQFSEKLYKVAEECVKALSERLGLPEAKEAEVKGGWTVALLERAVRRLAGELGVDVQLGWDAAGHLHVWGFHEAKLEVEDVEARIPLVKRLVELAEKTCTE</sequence>
<keyword evidence="1" id="KW-0347">Helicase</keyword>
<dbReference type="InterPro" id="IPR010268">
    <property type="entry name" value="PaREP1"/>
</dbReference>
<dbReference type="Gene3D" id="1.20.120.330">
    <property type="entry name" value="Nucleotidyltransferases domain 2"/>
    <property type="match status" value="1"/>
</dbReference>
<dbReference type="GO" id="GO:0004386">
    <property type="term" value="F:helicase activity"/>
    <property type="evidence" value="ECO:0007669"/>
    <property type="project" value="UniProtKB-KW"/>
</dbReference>
<proteinExistence type="predicted"/>
<dbReference type="Pfam" id="PF05942">
    <property type="entry name" value="PaREP1"/>
    <property type="match status" value="1"/>
</dbReference>
<accession>A0A7C1GAM1</accession>
<protein>
    <submittedName>
        <fullName evidence="1">Superfamily I DNA and RNA helicase and helicaseubunit</fullName>
    </submittedName>
</protein>
<name>A0A7C1GAM1_9CREN</name>
<comment type="caution">
    <text evidence="1">The sequence shown here is derived from an EMBL/GenBank/DDBJ whole genome shotgun (WGS) entry which is preliminary data.</text>
</comment>
<gene>
    <name evidence="1" type="ORF">ENN26_05880</name>
</gene>
<dbReference type="AlphaFoldDB" id="A0A7C1GAM1"/>
<dbReference type="PANTHER" id="PTHR34237:SF4">
    <property type="entry name" value="PAREP1 FAMILY PROTEIN"/>
    <property type="match status" value="1"/>
</dbReference>
<evidence type="ECO:0000313" key="1">
    <source>
        <dbReference type="EMBL" id="HDP15287.1"/>
    </source>
</evidence>
<dbReference type="EMBL" id="DSAY01000104">
    <property type="protein sequence ID" value="HDP15287.1"/>
    <property type="molecule type" value="Genomic_DNA"/>
</dbReference>
<dbReference type="PANTHER" id="PTHR34237">
    <property type="entry name" value="PAREP8-RELATED"/>
    <property type="match status" value="1"/>
</dbReference>
<keyword evidence="1" id="KW-0067">ATP-binding</keyword>
<keyword evidence="1" id="KW-0378">Hydrolase</keyword>
<organism evidence="1">
    <name type="scientific">Thermofilum adornatum</name>
    <dbReference type="NCBI Taxonomy" id="1365176"/>
    <lineage>
        <taxon>Archaea</taxon>
        <taxon>Thermoproteota</taxon>
        <taxon>Thermoprotei</taxon>
        <taxon>Thermofilales</taxon>
        <taxon>Thermofilaceae</taxon>
        <taxon>Thermofilum</taxon>
    </lineage>
</organism>
<keyword evidence="1" id="KW-0547">Nucleotide-binding</keyword>
<reference evidence="1" key="1">
    <citation type="journal article" date="2020" name="mSystems">
        <title>Genome- and Community-Level Interaction Insights into Carbon Utilization and Element Cycling Functions of Hydrothermarchaeota in Hydrothermal Sediment.</title>
        <authorList>
            <person name="Zhou Z."/>
            <person name="Liu Y."/>
            <person name="Xu W."/>
            <person name="Pan J."/>
            <person name="Luo Z.H."/>
            <person name="Li M."/>
        </authorList>
    </citation>
    <scope>NUCLEOTIDE SEQUENCE [LARGE SCALE GENOMIC DNA]</scope>
    <source>
        <strain evidence="1">SpSt-116</strain>
    </source>
</reference>